<organism evidence="9 10">
    <name type="scientific">Actinomyces graevenitzii</name>
    <dbReference type="NCBI Taxonomy" id="55565"/>
    <lineage>
        <taxon>Bacteria</taxon>
        <taxon>Bacillati</taxon>
        <taxon>Actinomycetota</taxon>
        <taxon>Actinomycetes</taxon>
        <taxon>Actinomycetales</taxon>
        <taxon>Actinomycetaceae</taxon>
        <taxon>Actinomyces</taxon>
    </lineage>
</organism>
<name>A0A929ML53_9ACTO</name>
<evidence type="ECO:0000256" key="7">
    <source>
        <dbReference type="ARBA" id="ARBA00023310"/>
    </source>
</evidence>
<sequence>MSKLNVEIVSLRRQVFSGQADSVSLPTVTGALGVLPGRAPVLALLGDGYVQVEGDKPYRVHVRGGFCSVDHDQVTVAADAVGEDEVGSLDVESIEVDTKVEHVALAALDGDDLD</sequence>
<gene>
    <name evidence="8" type="primary">atpC</name>
    <name evidence="9" type="ORF">M3I41_06995</name>
</gene>
<dbReference type="Pfam" id="PF02823">
    <property type="entry name" value="ATP-synt_DE_N"/>
    <property type="match status" value="1"/>
</dbReference>
<evidence type="ECO:0000256" key="4">
    <source>
        <dbReference type="ARBA" id="ARBA00023065"/>
    </source>
</evidence>
<evidence type="ECO:0000313" key="9">
    <source>
        <dbReference type="EMBL" id="UQF79330.1"/>
    </source>
</evidence>
<dbReference type="HAMAP" id="MF_00530">
    <property type="entry name" value="ATP_synth_epsil_bac"/>
    <property type="match status" value="1"/>
</dbReference>
<dbReference type="InterPro" id="IPR036771">
    <property type="entry name" value="ATPsynth_dsu/esu_N"/>
</dbReference>
<dbReference type="SUPFAM" id="SSF51344">
    <property type="entry name" value="Epsilon subunit of F1F0-ATP synthase N-terminal domain"/>
    <property type="match status" value="1"/>
</dbReference>
<evidence type="ECO:0000256" key="1">
    <source>
        <dbReference type="ARBA" id="ARBA00004202"/>
    </source>
</evidence>
<dbReference type="Gene3D" id="2.60.15.10">
    <property type="entry name" value="F0F1 ATP synthase delta/epsilon subunit, N-terminal"/>
    <property type="match status" value="1"/>
</dbReference>
<dbReference type="PANTHER" id="PTHR13822:SF10">
    <property type="entry name" value="ATP SYNTHASE EPSILON CHAIN, CHLOROPLASTIC"/>
    <property type="match status" value="1"/>
</dbReference>
<evidence type="ECO:0000256" key="5">
    <source>
        <dbReference type="ARBA" id="ARBA00023136"/>
    </source>
</evidence>
<protein>
    <recommendedName>
        <fullName evidence="8">ATP synthase epsilon chain</fullName>
    </recommendedName>
    <alternativeName>
        <fullName evidence="8">ATP synthase F1 sector epsilon subunit</fullName>
    </alternativeName>
    <alternativeName>
        <fullName evidence="8">F-ATPase epsilon subunit</fullName>
    </alternativeName>
</protein>
<keyword evidence="5 8" id="KW-0472">Membrane</keyword>
<accession>A0A929ML53</accession>
<evidence type="ECO:0000256" key="3">
    <source>
        <dbReference type="ARBA" id="ARBA00022448"/>
    </source>
</evidence>
<keyword evidence="8" id="KW-0375">Hydrogen ion transport</keyword>
<reference evidence="9" key="1">
    <citation type="submission" date="2022-05" db="EMBL/GenBank/DDBJ databases">
        <title>Using nanopore sequencing to obtain complete genomes from saliva samples.</title>
        <authorList>
            <person name="Baker J.L."/>
        </authorList>
    </citation>
    <scope>NUCLEOTIDE SEQUENCE</scope>
    <source>
        <strain evidence="9">JCVI-JB-Ag32</strain>
    </source>
</reference>
<comment type="subunit">
    <text evidence="8">F-type ATPases have 2 components, CF(1) - the catalytic core - and CF(0) - the membrane proton channel. CF(1) has five subunits: alpha(3), beta(3), gamma(1), delta(1), epsilon(1). CF(0) has three main subunits: a, b and c.</text>
</comment>
<keyword evidence="6 8" id="KW-0139">CF(1)</keyword>
<keyword evidence="8" id="KW-1003">Cell membrane</keyword>
<dbReference type="InterPro" id="IPR020546">
    <property type="entry name" value="ATP_synth_F1_dsu/esu_N"/>
</dbReference>
<evidence type="ECO:0000256" key="6">
    <source>
        <dbReference type="ARBA" id="ARBA00023196"/>
    </source>
</evidence>
<keyword evidence="4 8" id="KW-0406">Ion transport</keyword>
<dbReference type="GO" id="GO:0046933">
    <property type="term" value="F:proton-transporting ATP synthase activity, rotational mechanism"/>
    <property type="evidence" value="ECO:0007669"/>
    <property type="project" value="UniProtKB-UniRule"/>
</dbReference>
<comment type="subcellular location">
    <subcellularLocation>
        <location evidence="1 8">Cell membrane</location>
        <topology evidence="1 8">Peripheral membrane protein</topology>
    </subcellularLocation>
</comment>
<comment type="function">
    <text evidence="8">Produces ATP from ADP in the presence of a proton gradient across the membrane.</text>
</comment>
<dbReference type="CDD" id="cd12152">
    <property type="entry name" value="F1-ATPase_delta"/>
    <property type="match status" value="1"/>
</dbReference>
<dbReference type="GO" id="GO:0005886">
    <property type="term" value="C:plasma membrane"/>
    <property type="evidence" value="ECO:0007669"/>
    <property type="project" value="UniProtKB-SubCell"/>
</dbReference>
<dbReference type="AlphaFoldDB" id="A0A929ML53"/>
<dbReference type="Proteomes" id="UP000830236">
    <property type="component" value="Chromosome"/>
</dbReference>
<evidence type="ECO:0000256" key="2">
    <source>
        <dbReference type="ARBA" id="ARBA00005712"/>
    </source>
</evidence>
<dbReference type="PANTHER" id="PTHR13822">
    <property type="entry name" value="ATP SYNTHASE DELTA/EPSILON CHAIN"/>
    <property type="match status" value="1"/>
</dbReference>
<comment type="similarity">
    <text evidence="2 8">Belongs to the ATPase epsilon chain family.</text>
</comment>
<keyword evidence="3 8" id="KW-0813">Transport</keyword>
<dbReference type="GO" id="GO:0005524">
    <property type="term" value="F:ATP binding"/>
    <property type="evidence" value="ECO:0007669"/>
    <property type="project" value="UniProtKB-UniRule"/>
</dbReference>
<dbReference type="InterPro" id="IPR001469">
    <property type="entry name" value="ATP_synth_F1_dsu/esu"/>
</dbReference>
<dbReference type="GO" id="GO:0045259">
    <property type="term" value="C:proton-transporting ATP synthase complex"/>
    <property type="evidence" value="ECO:0007669"/>
    <property type="project" value="UniProtKB-KW"/>
</dbReference>
<dbReference type="KEGG" id="agh:M3I41_06995"/>
<keyword evidence="7 8" id="KW-0066">ATP synthesis</keyword>
<proteinExistence type="inferred from homology"/>
<evidence type="ECO:0000256" key="8">
    <source>
        <dbReference type="HAMAP-Rule" id="MF_00530"/>
    </source>
</evidence>
<dbReference type="EMBL" id="CP097095">
    <property type="protein sequence ID" value="UQF79330.1"/>
    <property type="molecule type" value="Genomic_DNA"/>
</dbReference>
<evidence type="ECO:0000313" key="10">
    <source>
        <dbReference type="Proteomes" id="UP000830236"/>
    </source>
</evidence>